<dbReference type="GO" id="GO:0007166">
    <property type="term" value="P:cell surface receptor signaling pathway"/>
    <property type="evidence" value="ECO:0007669"/>
    <property type="project" value="InterPro"/>
</dbReference>
<dbReference type="CDD" id="cd09920">
    <property type="entry name" value="SH2_Cbl-b_TKB"/>
    <property type="match status" value="1"/>
</dbReference>
<dbReference type="InterPro" id="IPR024162">
    <property type="entry name" value="Adaptor_Cbl"/>
</dbReference>
<dbReference type="GO" id="GO:0017124">
    <property type="term" value="F:SH3 domain binding"/>
    <property type="evidence" value="ECO:0007669"/>
    <property type="project" value="TreeGrafter"/>
</dbReference>
<keyword evidence="11" id="KW-1185">Reference proteome</keyword>
<dbReference type="FunFam" id="1.10.238.10:FF:000022">
    <property type="entry name" value="E3 ubiquitin-protein ligase CBL"/>
    <property type="match status" value="1"/>
</dbReference>
<dbReference type="Gene3D" id="1.10.238.10">
    <property type="entry name" value="EF-hand"/>
    <property type="match status" value="1"/>
</dbReference>
<dbReference type="SUPFAM" id="SSF47668">
    <property type="entry name" value="N-terminal domain of cbl (N-cbl)"/>
    <property type="match status" value="1"/>
</dbReference>
<dbReference type="GO" id="GO:0030971">
    <property type="term" value="F:receptor tyrosine kinase binding"/>
    <property type="evidence" value="ECO:0007669"/>
    <property type="project" value="TreeGrafter"/>
</dbReference>
<keyword evidence="1 6" id="KW-0479">Metal-binding</keyword>
<dbReference type="InterPro" id="IPR036860">
    <property type="entry name" value="SH2_dom_sf"/>
</dbReference>
<feature type="compositionally biased region" description="Polar residues" evidence="7">
    <location>
        <begin position="659"/>
        <end position="674"/>
    </location>
</feature>
<evidence type="ECO:0000256" key="3">
    <source>
        <dbReference type="ARBA" id="ARBA00022833"/>
    </source>
</evidence>
<dbReference type="InterPro" id="IPR024159">
    <property type="entry name" value="Cbl_PTB"/>
</dbReference>
<dbReference type="SUPFAM" id="SSF55550">
    <property type="entry name" value="SH2 domain"/>
    <property type="match status" value="1"/>
</dbReference>
<dbReference type="CDD" id="cd16709">
    <property type="entry name" value="RING-HC_Cbl-b"/>
    <property type="match status" value="1"/>
</dbReference>
<accession>A0A914AG81</accession>
<feature type="compositionally biased region" description="Polar residues" evidence="7">
    <location>
        <begin position="783"/>
        <end position="794"/>
    </location>
</feature>
<feature type="region of interest" description="Disordered" evidence="7">
    <location>
        <begin position="433"/>
        <end position="674"/>
    </location>
</feature>
<feature type="compositionally biased region" description="Low complexity" evidence="7">
    <location>
        <begin position="481"/>
        <end position="523"/>
    </location>
</feature>
<dbReference type="Proteomes" id="UP000887568">
    <property type="component" value="Unplaced"/>
</dbReference>
<evidence type="ECO:0000256" key="5">
    <source>
        <dbReference type="PROSITE-ProRule" id="PRU00175"/>
    </source>
</evidence>
<comment type="pathway">
    <text evidence="6">Protein modification; protein ubiquitination.</text>
</comment>
<dbReference type="InterPro" id="IPR039520">
    <property type="entry name" value="CBL-B_RING-HC"/>
</dbReference>
<evidence type="ECO:0000256" key="7">
    <source>
        <dbReference type="SAM" id="MobiDB-lite"/>
    </source>
</evidence>
<keyword evidence="2 5" id="KW-0863">Zinc-finger</keyword>
<comment type="function">
    <text evidence="6">E3 ubiquitin-protein ligase which accepts ubiquitin from specific E2 ubiquitin-conjugating enzymes, and transfers it to substrates, generally promoting their degradation by the proteasome.</text>
</comment>
<dbReference type="FunFam" id="3.30.505.10:FF:000007">
    <property type="entry name" value="E3 ubiquitin-protein ligase CBL"/>
    <property type="match status" value="1"/>
</dbReference>
<dbReference type="Gene3D" id="3.30.505.10">
    <property type="entry name" value="SH2 domain"/>
    <property type="match status" value="1"/>
</dbReference>
<feature type="compositionally biased region" description="Polar residues" evidence="7">
    <location>
        <begin position="859"/>
        <end position="869"/>
    </location>
</feature>
<evidence type="ECO:0000259" key="8">
    <source>
        <dbReference type="PROSITE" id="PS50089"/>
    </source>
</evidence>
<evidence type="ECO:0000259" key="9">
    <source>
        <dbReference type="PROSITE" id="PS51506"/>
    </source>
</evidence>
<feature type="domain" description="Cbl-PTB" evidence="9">
    <location>
        <begin position="22"/>
        <end position="329"/>
    </location>
</feature>
<dbReference type="InterPro" id="IPR013083">
    <property type="entry name" value="Znf_RING/FYVE/PHD"/>
</dbReference>
<feature type="compositionally biased region" description="Acidic residues" evidence="7">
    <location>
        <begin position="434"/>
        <end position="443"/>
    </location>
</feature>
<dbReference type="PROSITE" id="PS50089">
    <property type="entry name" value="ZF_RING_2"/>
    <property type="match status" value="1"/>
</dbReference>
<comment type="domain">
    <text evidence="6">The N-terminus is composed of the phosphotyrosine binding (PTB) domain, a short linker region and the RING-type zinc finger. The PTB domain, which is also called TKB (tyrosine kinase binding) domain, is composed of three different subdomains: a four-helix bundle (4H), a calcium-binding EF hand and a divergent SH2 domain.</text>
</comment>
<dbReference type="InterPro" id="IPR014741">
    <property type="entry name" value="Adaptor_Cbl_EF_hand-like"/>
</dbReference>
<dbReference type="InterPro" id="IPR014742">
    <property type="entry name" value="Adaptor_Cbl_SH2-like"/>
</dbReference>
<dbReference type="GO" id="GO:0001784">
    <property type="term" value="F:phosphotyrosine residue binding"/>
    <property type="evidence" value="ECO:0007669"/>
    <property type="project" value="UniProtKB-UniRule"/>
</dbReference>
<name>A0A914AG81_PATMI</name>
<dbReference type="GO" id="GO:0061630">
    <property type="term" value="F:ubiquitin protein ligase activity"/>
    <property type="evidence" value="ECO:0007669"/>
    <property type="project" value="UniProtKB-EC"/>
</dbReference>
<feature type="region of interest" description="Disordered" evidence="7">
    <location>
        <begin position="763"/>
        <end position="875"/>
    </location>
</feature>
<keyword evidence="6" id="KW-0833">Ubl conjugation pathway</keyword>
<keyword evidence="6" id="KW-0808">Transferase</keyword>
<dbReference type="InterPro" id="IPR011992">
    <property type="entry name" value="EF-hand-dom_pair"/>
</dbReference>
<dbReference type="Pfam" id="PF02262">
    <property type="entry name" value="Cbl_N"/>
    <property type="match status" value="1"/>
</dbReference>
<organism evidence="10 11">
    <name type="scientific">Patiria miniata</name>
    <name type="common">Bat star</name>
    <name type="synonym">Asterina miniata</name>
    <dbReference type="NCBI Taxonomy" id="46514"/>
    <lineage>
        <taxon>Eukaryota</taxon>
        <taxon>Metazoa</taxon>
        <taxon>Echinodermata</taxon>
        <taxon>Eleutherozoa</taxon>
        <taxon>Asterozoa</taxon>
        <taxon>Asteroidea</taxon>
        <taxon>Valvatacea</taxon>
        <taxon>Valvatida</taxon>
        <taxon>Asterinidae</taxon>
        <taxon>Patiria</taxon>
    </lineage>
</organism>
<feature type="compositionally biased region" description="Basic and acidic residues" evidence="7">
    <location>
        <begin position="531"/>
        <end position="542"/>
    </location>
</feature>
<evidence type="ECO:0000313" key="10">
    <source>
        <dbReference type="EnsemblMetazoa" id="XP_038062727.1"/>
    </source>
</evidence>
<comment type="catalytic activity">
    <reaction evidence="6">
        <text>S-ubiquitinyl-[E2 ubiquitin-conjugating enzyme]-L-cysteine + [acceptor protein]-L-lysine = [E2 ubiquitin-conjugating enzyme]-L-cysteine + N(6)-ubiquitinyl-[acceptor protein]-L-lysine.</text>
        <dbReference type="EC" id="2.3.2.27"/>
    </reaction>
</comment>
<dbReference type="InterPro" id="IPR017907">
    <property type="entry name" value="Znf_RING_CS"/>
</dbReference>
<evidence type="ECO:0000313" key="11">
    <source>
        <dbReference type="Proteomes" id="UP000887568"/>
    </source>
</evidence>
<dbReference type="Gene3D" id="1.20.930.20">
    <property type="entry name" value="Adaptor protein Cbl, N-terminal domain"/>
    <property type="match status" value="1"/>
</dbReference>
<dbReference type="PANTHER" id="PTHR23007:SF11">
    <property type="entry name" value="E3 UBIQUITIN-PROTEIN LIGASE CBL"/>
    <property type="match status" value="1"/>
</dbReference>
<dbReference type="GO" id="GO:0005509">
    <property type="term" value="F:calcium ion binding"/>
    <property type="evidence" value="ECO:0007669"/>
    <property type="project" value="UniProtKB-UniRule"/>
</dbReference>
<dbReference type="EnsemblMetazoa" id="XM_038206799.1">
    <property type="protein sequence ID" value="XP_038062727.1"/>
    <property type="gene ID" value="LOC119733212"/>
</dbReference>
<dbReference type="GO" id="GO:0005886">
    <property type="term" value="C:plasma membrane"/>
    <property type="evidence" value="ECO:0007669"/>
    <property type="project" value="TreeGrafter"/>
</dbReference>
<dbReference type="RefSeq" id="XP_038062727.1">
    <property type="nucleotide sequence ID" value="XM_038206799.1"/>
</dbReference>
<dbReference type="Pfam" id="PF02762">
    <property type="entry name" value="Cbl_N3"/>
    <property type="match status" value="1"/>
</dbReference>
<dbReference type="SUPFAM" id="SSF47473">
    <property type="entry name" value="EF-hand"/>
    <property type="match status" value="1"/>
</dbReference>
<feature type="compositionally biased region" description="Pro residues" evidence="7">
    <location>
        <begin position="609"/>
        <end position="620"/>
    </location>
</feature>
<dbReference type="InterPro" id="IPR036537">
    <property type="entry name" value="Adaptor_Cbl_N_dom_sf"/>
</dbReference>
<dbReference type="OMA" id="PWAPADN"/>
<dbReference type="Pfam" id="PF13920">
    <property type="entry name" value="zf-C3HC4_3"/>
    <property type="match status" value="1"/>
</dbReference>
<evidence type="ECO:0000256" key="1">
    <source>
        <dbReference type="ARBA" id="ARBA00022723"/>
    </source>
</evidence>
<dbReference type="Pfam" id="PF02761">
    <property type="entry name" value="Cbl_N2"/>
    <property type="match status" value="1"/>
</dbReference>
<dbReference type="GO" id="GO:0045121">
    <property type="term" value="C:membrane raft"/>
    <property type="evidence" value="ECO:0007669"/>
    <property type="project" value="TreeGrafter"/>
</dbReference>
<feature type="compositionally biased region" description="Polar residues" evidence="7">
    <location>
        <begin position="632"/>
        <end position="647"/>
    </location>
</feature>
<dbReference type="EC" id="2.3.2.27" evidence="6"/>
<reference evidence="10" key="1">
    <citation type="submission" date="2022-11" db="UniProtKB">
        <authorList>
            <consortium name="EnsemblMetazoa"/>
        </authorList>
    </citation>
    <scope>IDENTIFICATION</scope>
</reference>
<keyword evidence="3 6" id="KW-0862">Zinc</keyword>
<dbReference type="PANTHER" id="PTHR23007">
    <property type="entry name" value="CBL"/>
    <property type="match status" value="1"/>
</dbReference>
<dbReference type="Gene3D" id="1.10.8.10">
    <property type="entry name" value="DNA helicase RuvA subunit, C-terminal domain"/>
    <property type="match status" value="1"/>
</dbReference>
<dbReference type="PROSITE" id="PS00518">
    <property type="entry name" value="ZF_RING_1"/>
    <property type="match status" value="1"/>
</dbReference>
<dbReference type="GO" id="GO:0023051">
    <property type="term" value="P:regulation of signaling"/>
    <property type="evidence" value="ECO:0007669"/>
    <property type="project" value="InterPro"/>
</dbReference>
<dbReference type="AlphaFoldDB" id="A0A914AG81"/>
<dbReference type="OrthoDB" id="7237699at2759"/>
<dbReference type="InterPro" id="IPR001841">
    <property type="entry name" value="Znf_RING"/>
</dbReference>
<dbReference type="GeneID" id="119733212"/>
<protein>
    <recommendedName>
        <fullName evidence="6">E3 ubiquitin-protein ligase CBL</fullName>
        <ecNumber evidence="6">2.3.2.27</ecNumber>
    </recommendedName>
</protein>
<keyword evidence="4 6" id="KW-0106">Calcium</keyword>
<evidence type="ECO:0000256" key="2">
    <source>
        <dbReference type="ARBA" id="ARBA00022771"/>
    </source>
</evidence>
<dbReference type="Gene3D" id="3.30.40.10">
    <property type="entry name" value="Zinc/RING finger domain, C3HC4 (zinc finger)"/>
    <property type="match status" value="1"/>
</dbReference>
<evidence type="ECO:0000256" key="6">
    <source>
        <dbReference type="RuleBase" id="RU367001"/>
    </source>
</evidence>
<dbReference type="SUPFAM" id="SSF57850">
    <property type="entry name" value="RING/U-box"/>
    <property type="match status" value="1"/>
</dbReference>
<feature type="compositionally biased region" description="Pro residues" evidence="7">
    <location>
        <begin position="824"/>
        <end position="837"/>
    </location>
</feature>
<dbReference type="SMART" id="SM00184">
    <property type="entry name" value="RING"/>
    <property type="match status" value="1"/>
</dbReference>
<feature type="domain" description="RING-type" evidence="8">
    <location>
        <begin position="359"/>
        <end position="405"/>
    </location>
</feature>
<evidence type="ECO:0000256" key="4">
    <source>
        <dbReference type="ARBA" id="ARBA00022837"/>
    </source>
</evidence>
<sequence length="924" mass="102228">MAQPGGRKPGFFSKVAEMMTAPRPAVDRKTLEKTWKLMEKVMRLCQHNKMKLKNSPPYILDILPETYHQLRLVWSKYEGDPEKLHELNDNVYFRIFVDNIMKKARQTVQLFKVHKEKMYDENSAGRRELNRLSLIFSHNLAELKAIFPNGVFSGESFRLTKQDAAKYWKKNFGTSTIVSWKSFSQSLYEVHSFQKGLEAYALKTTIDLTCNDYVSNFEFDVFTRLFQPWNTILRNWNCLAVNHKGYMSFMTYDEVKNRLHAYINKPGSYIFRLSCTRLGQWAIGYVTQDGSILQTIPQNKSLCEALIDGNREGFYLYPDGEDDNPDLTSINTKPMEEHIHVSQDQYALYCEMGSTFQLCKICTENNKDIRLEPCGHLLCSSCLNAWQSRMNANKDTDGQGCPFCRCEIKGTEIIVIDPYHREKANGAEEKQDFEFDDDEDDGLELPPTEPVYAAPQKGPKNEHPKRLGPSNLPALPPRRPSPNVSPTSSPSMSPRSSSNDLTEGASARVGGAAAAGGDSKASGFPTLPPRRYLDEGVERTEADGFSSADNQKTGPKTFPVTEGVYDHPPPPQSAPRARLTPPATTNDLILLSTPAPTGDDSSPARTGSPAPPLHSAPAPPMGHVNLLYDHLNNAQSSSPPGTMTTHGATPASPWAPADNPSNPFRRSVSDTHPNNLIPNLKSQPQAHSAEELDAIFKTDDPFASPFEGSVLYENSVGYLNLPPPLNPALHHPAAPSPSAAAQLEQKHFGYENVPHLTQALTLGGRASPSEDYDVPPLRPHLAMNSQAPSATQQPRMPLRETPEDYDIPPLPPVGARGPLQQSNQPPPLPTQPRPTSSPSPMASNQPPPLAQRQVPSPPTNGLLQPTKATSVAVVDPNSVQGKMEILVREGYRREEISKALDITQNDLAMTRKILKGFSNTTSST</sequence>
<dbReference type="GO" id="GO:0008270">
    <property type="term" value="F:zinc ion binding"/>
    <property type="evidence" value="ECO:0007669"/>
    <property type="project" value="UniProtKB-KW"/>
</dbReference>
<dbReference type="FunFam" id="3.30.40.10:FF:000015">
    <property type="entry name" value="E3 ubiquitin-protein ligase CBL"/>
    <property type="match status" value="1"/>
</dbReference>
<dbReference type="InterPro" id="IPR003153">
    <property type="entry name" value="Adaptor_Cbl_N_hlx"/>
</dbReference>
<dbReference type="PROSITE" id="PS51506">
    <property type="entry name" value="CBL_PTB"/>
    <property type="match status" value="1"/>
</dbReference>
<proteinExistence type="predicted"/>